<evidence type="ECO:0000313" key="4">
    <source>
        <dbReference type="Proteomes" id="UP000663879"/>
    </source>
</evidence>
<evidence type="ECO:0000256" key="2">
    <source>
        <dbReference type="SAM" id="SignalP"/>
    </source>
</evidence>
<keyword evidence="1" id="KW-1133">Transmembrane helix</keyword>
<dbReference type="OrthoDB" id="10063988at2759"/>
<keyword evidence="1" id="KW-0472">Membrane</keyword>
<feature type="transmembrane region" description="Helical" evidence="1">
    <location>
        <begin position="653"/>
        <end position="680"/>
    </location>
</feature>
<feature type="signal peptide" evidence="2">
    <location>
        <begin position="1"/>
        <end position="19"/>
    </location>
</feature>
<reference evidence="3" key="1">
    <citation type="submission" date="2021-02" db="EMBL/GenBank/DDBJ databases">
        <authorList>
            <person name="Nowell W R."/>
        </authorList>
    </citation>
    <scope>NUCLEOTIDE SEQUENCE</scope>
    <source>
        <strain evidence="3">Ploen Becks lab</strain>
    </source>
</reference>
<keyword evidence="4" id="KW-1185">Reference proteome</keyword>
<accession>A0A813MHJ6</accession>
<proteinExistence type="predicted"/>
<organism evidence="3 4">
    <name type="scientific">Brachionus calyciflorus</name>
    <dbReference type="NCBI Taxonomy" id="104777"/>
    <lineage>
        <taxon>Eukaryota</taxon>
        <taxon>Metazoa</taxon>
        <taxon>Spiralia</taxon>
        <taxon>Gnathifera</taxon>
        <taxon>Rotifera</taxon>
        <taxon>Eurotatoria</taxon>
        <taxon>Monogononta</taxon>
        <taxon>Pseudotrocha</taxon>
        <taxon>Ploima</taxon>
        <taxon>Brachionidae</taxon>
        <taxon>Brachionus</taxon>
    </lineage>
</organism>
<keyword evidence="2" id="KW-0732">Signal</keyword>
<keyword evidence="1" id="KW-0812">Transmembrane</keyword>
<evidence type="ECO:0000256" key="1">
    <source>
        <dbReference type="SAM" id="Phobius"/>
    </source>
</evidence>
<gene>
    <name evidence="3" type="ORF">OXX778_LOCUS2203</name>
</gene>
<dbReference type="Proteomes" id="UP000663879">
    <property type="component" value="Unassembled WGS sequence"/>
</dbReference>
<protein>
    <submittedName>
        <fullName evidence="3">Uncharacterized protein</fullName>
    </submittedName>
</protein>
<sequence>MKFILLFIFTVNLIGLIHCTHFYGGSINWKVVNTFPNGSISVSLDYRFYWRSAVVGSVDYRCDDSRINSRFLIGENTNIACNVSCAPNNYKVSSRIYCDGYSISNNWSTGKRSELITLSSSQFYTEANYIGRAWLDLQYGGENWELRVKINLTTRSDINKINTPPISLTNPIMKLKLNCNSTFRIPVFDQDGDKVKCRFSTGNECGDICDKLPGAILDSEKCMLTFRPNRTGYYAAAFQIEDFSDQISTTTPLSSIPIQFLINVVNKSCDINDIYFHELTFAEDSCIGVEFNQTYNGKIIVYSLRPLTEITTLGPEGLKKSTIKNYNNNSTLWYIDISWLPNSPSQMGTNMFCFQGVNDEGLTTDQRCVKLFVSQSVPVFSNPYPTGLIDIDINSFTTFNINSSSVLIEKPTDLSYIYIYNKGTNQEILRLNSSDFEIIDFSTVQFNVTNNYFTQNETYFILFDSGVAKGIGECGLKSKAINDSNYWTFAIKNRESPTTVVFDDTTSVSCTRPFPVFLNPFPTGLIDPDVSKFTTFKINSSNELIEKSTDLSFIYIYLDKNNQEILRVNSSGFDIIDFSTLKFNVTNNFFNQNETYFILFDTGVAKGIGQCGLNSKSINDSNFWTFTIENKNSLDKIVVNDTNSVSCINTNSYWFIILWIVIAVLILLIFCLTCALCYLLGYVRRMKRIHNCNSKTILVKGKEENLEEEEIVEKVKESKEKDDDKFKFYIKRSQEYGYKCVTIKK</sequence>
<name>A0A813MHJ6_9BILA</name>
<evidence type="ECO:0000313" key="3">
    <source>
        <dbReference type="EMBL" id="CAF0721582.1"/>
    </source>
</evidence>
<comment type="caution">
    <text evidence="3">The sequence shown here is derived from an EMBL/GenBank/DDBJ whole genome shotgun (WGS) entry which is preliminary data.</text>
</comment>
<dbReference type="EMBL" id="CAJNOC010000164">
    <property type="protein sequence ID" value="CAF0721582.1"/>
    <property type="molecule type" value="Genomic_DNA"/>
</dbReference>
<feature type="chain" id="PRO_5032632194" evidence="2">
    <location>
        <begin position="20"/>
        <end position="745"/>
    </location>
</feature>
<dbReference type="AlphaFoldDB" id="A0A813MHJ6"/>